<dbReference type="EMBL" id="SEOQ01001743">
    <property type="protein sequence ID" value="TFY50665.1"/>
    <property type="molecule type" value="Genomic_DNA"/>
</dbReference>
<evidence type="ECO:0000259" key="2">
    <source>
        <dbReference type="Pfam" id="PF08495"/>
    </source>
</evidence>
<feature type="domain" description="FIST" evidence="2">
    <location>
        <begin position="115"/>
        <end position="209"/>
    </location>
</feature>
<accession>A0A4Y9XKX0</accession>
<feature type="non-terminal residue" evidence="3">
    <location>
        <position position="1"/>
    </location>
</feature>
<evidence type="ECO:0000313" key="4">
    <source>
        <dbReference type="Proteomes" id="UP000298327"/>
    </source>
</evidence>
<sequence length="373" mass="39105">AGCLTAPISISPPSSSSFTSSTPNPTQPPPTPLITCSLAFFDPTAAAVFRSSIPGRTEVQVGRSPGARRASMPQAALDPSASVDWEDVWSRSAGAYTLPEELETLRKRADDVHTIVCLTDNAPQGLMSALSAFPNASKLGLIASSTPFVTGRPFTLMHNDAVLSSGAVGLALFKPPRPAATTAFPGLTALTEELTVTRSEGNLIQELDKANPSRLLLAAIQTRGIVGEAAKEHEFYVGVRAGGKTVQVHHILSGDPSRGTIALESEVAPAEGSVVQLFHGPRHGAPAPALPSPSSLAGLTGPGKRLSFITAPRDHPVSPNSDSESAVDVRVLDNVFLAASENGFLLGRNGDGEKEKEKVWTCTTRWIASLLWP</sequence>
<keyword evidence="4" id="KW-1185">Reference proteome</keyword>
<feature type="compositionally biased region" description="Low complexity" evidence="1">
    <location>
        <begin position="1"/>
        <end position="24"/>
    </location>
</feature>
<dbReference type="InterPro" id="IPR013702">
    <property type="entry name" value="FIST_domain_N"/>
</dbReference>
<feature type="region of interest" description="Disordered" evidence="1">
    <location>
        <begin position="1"/>
        <end position="31"/>
    </location>
</feature>
<evidence type="ECO:0000256" key="1">
    <source>
        <dbReference type="SAM" id="MobiDB-lite"/>
    </source>
</evidence>
<organism evidence="3 4">
    <name type="scientific">Dentipellis fragilis</name>
    <dbReference type="NCBI Taxonomy" id="205917"/>
    <lineage>
        <taxon>Eukaryota</taxon>
        <taxon>Fungi</taxon>
        <taxon>Dikarya</taxon>
        <taxon>Basidiomycota</taxon>
        <taxon>Agaricomycotina</taxon>
        <taxon>Agaricomycetes</taxon>
        <taxon>Russulales</taxon>
        <taxon>Hericiaceae</taxon>
        <taxon>Dentipellis</taxon>
    </lineage>
</organism>
<dbReference type="AlphaFoldDB" id="A0A4Y9XKX0"/>
<dbReference type="Pfam" id="PF08495">
    <property type="entry name" value="FIST"/>
    <property type="match status" value="1"/>
</dbReference>
<proteinExistence type="predicted"/>
<reference evidence="3 4" key="1">
    <citation type="submission" date="2019-02" db="EMBL/GenBank/DDBJ databases">
        <title>Genome sequencing of the rare red list fungi Dentipellis fragilis.</title>
        <authorList>
            <person name="Buettner E."/>
            <person name="Kellner H."/>
        </authorList>
    </citation>
    <scope>NUCLEOTIDE SEQUENCE [LARGE SCALE GENOMIC DNA]</scope>
    <source>
        <strain evidence="3 4">DSM 105465</strain>
    </source>
</reference>
<name>A0A4Y9XKX0_9AGAM</name>
<protein>
    <recommendedName>
        <fullName evidence="2">FIST domain-containing protein</fullName>
    </recommendedName>
</protein>
<gene>
    <name evidence="3" type="ORF">EVG20_g11394</name>
</gene>
<comment type="caution">
    <text evidence="3">The sequence shown here is derived from an EMBL/GenBank/DDBJ whole genome shotgun (WGS) entry which is preliminary data.</text>
</comment>
<evidence type="ECO:0000313" key="3">
    <source>
        <dbReference type="EMBL" id="TFY50665.1"/>
    </source>
</evidence>
<dbReference type="OrthoDB" id="10251508at2759"/>
<dbReference type="Proteomes" id="UP000298327">
    <property type="component" value="Unassembled WGS sequence"/>
</dbReference>